<protein>
    <submittedName>
        <fullName evidence="1">Chaperone protein</fullName>
    </submittedName>
</protein>
<reference evidence="1" key="1">
    <citation type="journal article" date="2021" name="Proc. Natl. Acad. Sci. U.S.A.">
        <title>A Catalog of Tens of Thousands of Viruses from Human Metagenomes Reveals Hidden Associations with Chronic Diseases.</title>
        <authorList>
            <person name="Tisza M.J."/>
            <person name="Buck C.B."/>
        </authorList>
    </citation>
    <scope>NUCLEOTIDE SEQUENCE</scope>
    <source>
        <strain evidence="1">Ctt8G1</strain>
    </source>
</reference>
<dbReference type="EMBL" id="BK032822">
    <property type="protein sequence ID" value="DAF62150.1"/>
    <property type="molecule type" value="Genomic_DNA"/>
</dbReference>
<proteinExistence type="predicted"/>
<organism evidence="1">
    <name type="scientific">Myoviridae sp. ctt8G1</name>
    <dbReference type="NCBI Taxonomy" id="2827713"/>
    <lineage>
        <taxon>Viruses</taxon>
        <taxon>Duplodnaviria</taxon>
        <taxon>Heunggongvirae</taxon>
        <taxon>Uroviricota</taxon>
        <taxon>Caudoviricetes</taxon>
    </lineage>
</organism>
<name>A0A8S5TFW2_9CAUD</name>
<accession>A0A8S5TFW2</accession>
<dbReference type="SUPFAM" id="SSF57938">
    <property type="entry name" value="DnaJ/Hsp40 cysteine-rich domain"/>
    <property type="match status" value="1"/>
</dbReference>
<dbReference type="InterPro" id="IPR036410">
    <property type="entry name" value="HSP_DnaJ_Cys-rich_dom_sf"/>
</dbReference>
<sequence>MKRNVTKSPKIALCRACNGTGIVLETVEQPYRLPVWKRPETIEATCPQCGGSGRVTVSAEIELDIRPYKPKEQEA</sequence>
<evidence type="ECO:0000313" key="1">
    <source>
        <dbReference type="EMBL" id="DAF62150.1"/>
    </source>
</evidence>
<dbReference type="Gene3D" id="6.20.20.10">
    <property type="match status" value="1"/>
</dbReference>